<name>A0A7J9AS88_9ROSI</name>
<dbReference type="EMBL" id="JABEZV010000012">
    <property type="protein sequence ID" value="MBA0726853.1"/>
    <property type="molecule type" value="Genomic_DNA"/>
</dbReference>
<dbReference type="AlphaFoldDB" id="A0A7J9AS88"/>
<comment type="caution">
    <text evidence="1">The sequence shown here is derived from an EMBL/GenBank/DDBJ whole genome shotgun (WGS) entry which is preliminary data.</text>
</comment>
<protein>
    <submittedName>
        <fullName evidence="1">Uncharacterized protein</fullName>
    </submittedName>
</protein>
<organism evidence="1 3">
    <name type="scientific">Gossypium laxum</name>
    <dbReference type="NCBI Taxonomy" id="34288"/>
    <lineage>
        <taxon>Eukaryota</taxon>
        <taxon>Viridiplantae</taxon>
        <taxon>Streptophyta</taxon>
        <taxon>Embryophyta</taxon>
        <taxon>Tracheophyta</taxon>
        <taxon>Spermatophyta</taxon>
        <taxon>Magnoliopsida</taxon>
        <taxon>eudicotyledons</taxon>
        <taxon>Gunneridae</taxon>
        <taxon>Pentapetalae</taxon>
        <taxon>rosids</taxon>
        <taxon>malvids</taxon>
        <taxon>Malvales</taxon>
        <taxon>Malvaceae</taxon>
        <taxon>Malvoideae</taxon>
        <taxon>Gossypium</taxon>
    </lineage>
</organism>
<evidence type="ECO:0000313" key="3">
    <source>
        <dbReference type="Proteomes" id="UP000593574"/>
    </source>
</evidence>
<proteinExistence type="predicted"/>
<evidence type="ECO:0000313" key="2">
    <source>
        <dbReference type="EMBL" id="MBA0726855.1"/>
    </source>
</evidence>
<keyword evidence="3" id="KW-1185">Reference proteome</keyword>
<dbReference type="EMBL" id="JABEZV010000012">
    <property type="protein sequence ID" value="MBA0726855.1"/>
    <property type="molecule type" value="Genomic_DNA"/>
</dbReference>
<sequence length="18" mass="2144">MKLATVQLILTLKVWSWL</sequence>
<evidence type="ECO:0000313" key="1">
    <source>
        <dbReference type="EMBL" id="MBA0726853.1"/>
    </source>
</evidence>
<reference evidence="1 3" key="1">
    <citation type="journal article" date="2019" name="Genome Biol. Evol.">
        <title>Insights into the evolution of the New World diploid cottons (Gossypium, subgenus Houzingenia) based on genome sequencing.</title>
        <authorList>
            <person name="Grover C.E."/>
            <person name="Arick M.A. 2nd"/>
            <person name="Thrash A."/>
            <person name="Conover J.L."/>
            <person name="Sanders W.S."/>
            <person name="Peterson D.G."/>
            <person name="Frelichowski J.E."/>
            <person name="Scheffler J.A."/>
            <person name="Scheffler B.E."/>
            <person name="Wendel J.F."/>
        </authorList>
    </citation>
    <scope>NUCLEOTIDE SEQUENCE [LARGE SCALE GENOMIC DNA]</scope>
    <source>
        <strain evidence="1">4</strain>
        <tissue evidence="1">Leaf</tissue>
    </source>
</reference>
<reference evidence="1" key="2">
    <citation type="submission" date="2020-04" db="EMBL/GenBank/DDBJ databases">
        <authorList>
            <person name="Grover C.E."/>
            <person name="Arick M.A. II"/>
            <person name="Thrash A."/>
            <person name="Conover J.L."/>
            <person name="Sanders W.S."/>
            <person name="Peterson D.G."/>
            <person name="Scheffler J.A."/>
            <person name="Scheffler B.E."/>
            <person name="Wendel J.F."/>
        </authorList>
    </citation>
    <scope>NUCLEOTIDE SEQUENCE</scope>
    <source>
        <strain evidence="1">4</strain>
        <tissue evidence="1">Leaf</tissue>
    </source>
</reference>
<accession>A0A7J9AS88</accession>
<feature type="non-terminal residue" evidence="1">
    <location>
        <position position="18"/>
    </location>
</feature>
<gene>
    <name evidence="1" type="ORF">Golax_002651</name>
    <name evidence="2" type="ORF">Golax_002653</name>
</gene>
<dbReference type="Proteomes" id="UP000593574">
    <property type="component" value="Unassembled WGS sequence"/>
</dbReference>